<dbReference type="SUPFAM" id="SSF46689">
    <property type="entry name" value="Homeodomain-like"/>
    <property type="match status" value="1"/>
</dbReference>
<dbReference type="PANTHER" id="PTHR30055">
    <property type="entry name" value="HTH-TYPE TRANSCRIPTIONAL REGULATOR RUTR"/>
    <property type="match status" value="1"/>
</dbReference>
<proteinExistence type="predicted"/>
<dbReference type="Proteomes" id="UP000565572">
    <property type="component" value="Unassembled WGS sequence"/>
</dbReference>
<keyword evidence="7" id="KW-1185">Reference proteome</keyword>
<evidence type="ECO:0000313" key="7">
    <source>
        <dbReference type="Proteomes" id="UP000565572"/>
    </source>
</evidence>
<dbReference type="InterPro" id="IPR049445">
    <property type="entry name" value="TetR_SbtR-like_C"/>
</dbReference>
<comment type="caution">
    <text evidence="6">The sequence shown here is derived from an EMBL/GenBank/DDBJ whole genome shotgun (WGS) entry which is preliminary data.</text>
</comment>
<dbReference type="RefSeq" id="WP_183339841.1">
    <property type="nucleotide sequence ID" value="NZ_JACHZG010000001.1"/>
</dbReference>
<evidence type="ECO:0000313" key="6">
    <source>
        <dbReference type="EMBL" id="MBB3328137.1"/>
    </source>
</evidence>
<sequence length="196" mass="21072">MAARTTEAVRPLRADARRNRDAILRAAREAFEDEGVFTSLDGVAARAGVGNATLYRNFPTRDDLLSAVIETSTAEVLAEADELARTTAPREALSEWLVRLAWLLRTWHDLPSCLAGPRDDDTATVQTTCNPLLARTATFLDAAQASGDVGPDVEAEPVFELVLALAWATDRFHHDEATARGRVAVATAGLFTPGAS</sequence>
<dbReference type="Pfam" id="PF00440">
    <property type="entry name" value="TetR_N"/>
    <property type="match status" value="1"/>
</dbReference>
<reference evidence="6 7" key="1">
    <citation type="submission" date="2020-08" db="EMBL/GenBank/DDBJ databases">
        <title>Sequencing the genomes of 1000 actinobacteria strains.</title>
        <authorList>
            <person name="Klenk H.-P."/>
        </authorList>
    </citation>
    <scope>NUCLEOTIDE SEQUENCE [LARGE SCALE GENOMIC DNA]</scope>
    <source>
        <strain evidence="6 7">DSM 11053</strain>
    </source>
</reference>
<evidence type="ECO:0000256" key="3">
    <source>
        <dbReference type="ARBA" id="ARBA00023163"/>
    </source>
</evidence>
<protein>
    <submittedName>
        <fullName evidence="6">AcrR family transcriptional regulator</fullName>
    </submittedName>
</protein>
<organism evidence="6 7">
    <name type="scientific">Microlunatus antarcticus</name>
    <dbReference type="NCBI Taxonomy" id="53388"/>
    <lineage>
        <taxon>Bacteria</taxon>
        <taxon>Bacillati</taxon>
        <taxon>Actinomycetota</taxon>
        <taxon>Actinomycetes</taxon>
        <taxon>Propionibacteriales</taxon>
        <taxon>Propionibacteriaceae</taxon>
        <taxon>Microlunatus</taxon>
    </lineage>
</organism>
<dbReference type="PANTHER" id="PTHR30055:SF234">
    <property type="entry name" value="HTH-TYPE TRANSCRIPTIONAL REGULATOR BETI"/>
    <property type="match status" value="1"/>
</dbReference>
<keyword evidence="3" id="KW-0804">Transcription</keyword>
<dbReference type="Gene3D" id="1.10.357.10">
    <property type="entry name" value="Tetracycline Repressor, domain 2"/>
    <property type="match status" value="1"/>
</dbReference>
<dbReference type="InterPro" id="IPR001647">
    <property type="entry name" value="HTH_TetR"/>
</dbReference>
<accession>A0A7W5JXH5</accession>
<name>A0A7W5JXH5_9ACTN</name>
<dbReference type="PROSITE" id="PS50977">
    <property type="entry name" value="HTH_TETR_2"/>
    <property type="match status" value="1"/>
</dbReference>
<dbReference type="EMBL" id="JACHZG010000001">
    <property type="protein sequence ID" value="MBB3328137.1"/>
    <property type="molecule type" value="Genomic_DNA"/>
</dbReference>
<feature type="domain" description="HTH tetR-type" evidence="5">
    <location>
        <begin position="17"/>
        <end position="76"/>
    </location>
</feature>
<keyword evidence="2 4" id="KW-0238">DNA-binding</keyword>
<evidence type="ECO:0000256" key="1">
    <source>
        <dbReference type="ARBA" id="ARBA00023015"/>
    </source>
</evidence>
<evidence type="ECO:0000256" key="2">
    <source>
        <dbReference type="ARBA" id="ARBA00023125"/>
    </source>
</evidence>
<dbReference type="PRINTS" id="PR00455">
    <property type="entry name" value="HTHTETR"/>
</dbReference>
<dbReference type="InterPro" id="IPR009057">
    <property type="entry name" value="Homeodomain-like_sf"/>
</dbReference>
<keyword evidence="1" id="KW-0805">Transcription regulation</keyword>
<feature type="DNA-binding region" description="H-T-H motif" evidence="4">
    <location>
        <begin position="39"/>
        <end position="58"/>
    </location>
</feature>
<evidence type="ECO:0000256" key="4">
    <source>
        <dbReference type="PROSITE-ProRule" id="PRU00335"/>
    </source>
</evidence>
<dbReference type="GO" id="GO:0000976">
    <property type="term" value="F:transcription cis-regulatory region binding"/>
    <property type="evidence" value="ECO:0007669"/>
    <property type="project" value="TreeGrafter"/>
</dbReference>
<dbReference type="Pfam" id="PF21597">
    <property type="entry name" value="TetR_C_43"/>
    <property type="match status" value="1"/>
</dbReference>
<gene>
    <name evidence="6" type="ORF">FHX39_003081</name>
</gene>
<dbReference type="AlphaFoldDB" id="A0A7W5JXH5"/>
<dbReference type="InterPro" id="IPR050109">
    <property type="entry name" value="HTH-type_TetR-like_transc_reg"/>
</dbReference>
<evidence type="ECO:0000259" key="5">
    <source>
        <dbReference type="PROSITE" id="PS50977"/>
    </source>
</evidence>
<dbReference type="GO" id="GO:0003700">
    <property type="term" value="F:DNA-binding transcription factor activity"/>
    <property type="evidence" value="ECO:0007669"/>
    <property type="project" value="TreeGrafter"/>
</dbReference>